<dbReference type="SUPFAM" id="SSF54637">
    <property type="entry name" value="Thioesterase/thiol ester dehydrase-isomerase"/>
    <property type="match status" value="1"/>
</dbReference>
<dbReference type="Gene3D" id="3.10.129.10">
    <property type="entry name" value="Hotdog Thioesterase"/>
    <property type="match status" value="1"/>
</dbReference>
<dbReference type="Proteomes" id="UP001436297">
    <property type="component" value="Chromosome"/>
</dbReference>
<keyword evidence="3" id="KW-1185">Reference proteome</keyword>
<sequence length="141" mass="16149">MKFDAFNVGDTFKTNTYHITEEDIMQFATFYDPQYMHIDKEKAEQGQFGGIIASGFQTLSLSFKLWVETENYGEDIIAGTRMDNVKFTKPVFPNDTIYVVVEVIDKKSTKKESGLLTIRMSTYNHHDQLVFKGDLATIIAK</sequence>
<evidence type="ECO:0000313" key="3">
    <source>
        <dbReference type="Proteomes" id="UP001436297"/>
    </source>
</evidence>
<dbReference type="PANTHER" id="PTHR43664">
    <property type="entry name" value="MONOAMINE OXIDASE-RELATED"/>
    <property type="match status" value="1"/>
</dbReference>
<feature type="domain" description="MaoC-like" evidence="1">
    <location>
        <begin position="8"/>
        <end position="113"/>
    </location>
</feature>
<dbReference type="Pfam" id="PF01575">
    <property type="entry name" value="MaoC_dehydratas"/>
    <property type="match status" value="1"/>
</dbReference>
<evidence type="ECO:0000259" key="1">
    <source>
        <dbReference type="Pfam" id="PF01575"/>
    </source>
</evidence>
<evidence type="ECO:0000313" key="2">
    <source>
        <dbReference type="EMBL" id="XAF71020.1"/>
    </source>
</evidence>
<protein>
    <submittedName>
        <fullName evidence="2">MaoC/PaaZ C-terminal domain-containing protein</fullName>
    </submittedName>
</protein>
<dbReference type="InterPro" id="IPR052342">
    <property type="entry name" value="MCH/BMMD"/>
</dbReference>
<name>A0ABZ3EEZ5_9STAP</name>
<proteinExistence type="predicted"/>
<dbReference type="InterPro" id="IPR029069">
    <property type="entry name" value="HotDog_dom_sf"/>
</dbReference>
<dbReference type="EMBL" id="CP128355">
    <property type="protein sequence ID" value="XAF71020.1"/>
    <property type="molecule type" value="Genomic_DNA"/>
</dbReference>
<gene>
    <name evidence="2" type="ORF">QQM35_02545</name>
</gene>
<reference evidence="2 3" key="1">
    <citation type="journal article" date="2024" name="Pathogens">
        <title>Staphylococcus hsinchuensis sp. nov., Isolated from Soymilk.</title>
        <authorList>
            <person name="Wang Y.T."/>
            <person name="Lin Y.C."/>
            <person name="Hsieh Y.H."/>
            <person name="Lin Y.T."/>
            <person name="Hamada M."/>
            <person name="Chen C.C."/>
            <person name="Liou J.S."/>
            <person name="Lee A.Y."/>
            <person name="Zhang W.L."/>
            <person name="Chen Y.T."/>
            <person name="Huang C.H."/>
        </authorList>
    </citation>
    <scope>NUCLEOTIDE SEQUENCE [LARGE SCALE GENOMIC DNA]</scope>
    <source>
        <strain evidence="2 3">H164</strain>
    </source>
</reference>
<dbReference type="InterPro" id="IPR002539">
    <property type="entry name" value="MaoC-like_dom"/>
</dbReference>
<organism evidence="2 3">
    <name type="scientific">Staphylococcus hsinchuensis</name>
    <dbReference type="NCBI Taxonomy" id="3051183"/>
    <lineage>
        <taxon>Bacteria</taxon>
        <taxon>Bacillati</taxon>
        <taxon>Bacillota</taxon>
        <taxon>Bacilli</taxon>
        <taxon>Bacillales</taxon>
        <taxon>Staphylococcaceae</taxon>
        <taxon>Staphylococcus</taxon>
    </lineage>
</organism>
<dbReference type="PANTHER" id="PTHR43664:SF1">
    <property type="entry name" value="BETA-METHYLMALYL-COA DEHYDRATASE"/>
    <property type="match status" value="1"/>
</dbReference>
<dbReference type="RefSeq" id="WP_251942398.1">
    <property type="nucleotide sequence ID" value="NZ_CP128355.1"/>
</dbReference>
<accession>A0ABZ3EEZ5</accession>